<organism evidence="1 2">
    <name type="scientific">Rhabditophanes sp. KR3021</name>
    <dbReference type="NCBI Taxonomy" id="114890"/>
    <lineage>
        <taxon>Eukaryota</taxon>
        <taxon>Metazoa</taxon>
        <taxon>Ecdysozoa</taxon>
        <taxon>Nematoda</taxon>
        <taxon>Chromadorea</taxon>
        <taxon>Rhabditida</taxon>
        <taxon>Tylenchina</taxon>
        <taxon>Panagrolaimomorpha</taxon>
        <taxon>Strongyloidoidea</taxon>
        <taxon>Alloionematidae</taxon>
        <taxon>Rhabditophanes</taxon>
    </lineage>
</organism>
<reference evidence="2" key="1">
    <citation type="submission" date="2016-11" db="UniProtKB">
        <authorList>
            <consortium name="WormBaseParasite"/>
        </authorList>
    </citation>
    <scope>IDENTIFICATION</scope>
    <source>
        <strain evidence="2">KR3021</strain>
    </source>
</reference>
<protein>
    <submittedName>
        <fullName evidence="2">Protein FAM60A</fullName>
    </submittedName>
</protein>
<proteinExistence type="predicted"/>
<name>A0AC35U3P0_9BILA</name>
<accession>A0AC35U3P0</accession>
<evidence type="ECO:0000313" key="2">
    <source>
        <dbReference type="WBParaSite" id="RSKR_0000718700.1"/>
    </source>
</evidence>
<dbReference type="Proteomes" id="UP000095286">
    <property type="component" value="Unplaced"/>
</dbReference>
<evidence type="ECO:0000313" key="1">
    <source>
        <dbReference type="Proteomes" id="UP000095286"/>
    </source>
</evidence>
<dbReference type="WBParaSite" id="RSKR_0000718700.1">
    <property type="protein sequence ID" value="RSKR_0000718700.1"/>
    <property type="gene ID" value="RSKR_0000718700"/>
</dbReference>
<sequence>MKHKLENGGSCEELKKGSAPDKTESGKSSPLRRCDAIKPEVVAEDTWLMASLKNGLICCMGCAEKLKPGYAGVSAPVKNTKDKGPVKRSKQHSHTVSLLMVNDGPMTRKEKFFAVPFKKSEVMEMLCSKKKFPRDIAYGIEDAKSYSECTNCGTPGL</sequence>